<dbReference type="SUPFAM" id="SSF75625">
    <property type="entry name" value="YebC-like"/>
    <property type="match status" value="1"/>
</dbReference>
<accession>A0AAV0JLZ1</accession>
<reference evidence="4" key="1">
    <citation type="submission" date="2022-08" db="EMBL/GenBank/DDBJ databases">
        <authorList>
            <person name="Gutierrez-Valencia J."/>
        </authorList>
    </citation>
    <scope>NUCLEOTIDE SEQUENCE</scope>
</reference>
<dbReference type="InterPro" id="IPR048300">
    <property type="entry name" value="TACO1_YebC-like_2nd/3rd_dom"/>
</dbReference>
<dbReference type="FunFam" id="3.30.70.980:FF:000011">
    <property type="entry name" value="Putative transcriptional regulatory protein"/>
    <property type="match status" value="1"/>
</dbReference>
<dbReference type="Proteomes" id="UP001154282">
    <property type="component" value="Unassembled WGS sequence"/>
</dbReference>
<organism evidence="4 5">
    <name type="scientific">Linum tenue</name>
    <dbReference type="NCBI Taxonomy" id="586396"/>
    <lineage>
        <taxon>Eukaryota</taxon>
        <taxon>Viridiplantae</taxon>
        <taxon>Streptophyta</taxon>
        <taxon>Embryophyta</taxon>
        <taxon>Tracheophyta</taxon>
        <taxon>Spermatophyta</taxon>
        <taxon>Magnoliopsida</taxon>
        <taxon>eudicotyledons</taxon>
        <taxon>Gunneridae</taxon>
        <taxon>Pentapetalae</taxon>
        <taxon>rosids</taxon>
        <taxon>fabids</taxon>
        <taxon>Malpighiales</taxon>
        <taxon>Linaceae</taxon>
        <taxon>Linum</taxon>
    </lineage>
</organism>
<dbReference type="FunFam" id="1.10.10.200:FF:000006">
    <property type="entry name" value="Putative transcriptional regulatory protein"/>
    <property type="match status" value="1"/>
</dbReference>
<evidence type="ECO:0008006" key="6">
    <source>
        <dbReference type="Google" id="ProtNLM"/>
    </source>
</evidence>
<evidence type="ECO:0000259" key="3">
    <source>
        <dbReference type="Pfam" id="PF20772"/>
    </source>
</evidence>
<dbReference type="Gene3D" id="3.30.70.980">
    <property type="match status" value="2"/>
</dbReference>
<dbReference type="AlphaFoldDB" id="A0AAV0JLZ1"/>
<evidence type="ECO:0000313" key="5">
    <source>
        <dbReference type="Proteomes" id="UP001154282"/>
    </source>
</evidence>
<proteinExistence type="inferred from homology"/>
<dbReference type="InterPro" id="IPR026564">
    <property type="entry name" value="Transcrip_reg_TACO1-like_dom3"/>
</dbReference>
<dbReference type="InterPro" id="IPR002876">
    <property type="entry name" value="Transcrip_reg_TACO1-like"/>
</dbReference>
<protein>
    <recommendedName>
        <fullName evidence="6">Transcriptional regulatory protein</fullName>
    </recommendedName>
</protein>
<dbReference type="InterPro" id="IPR029072">
    <property type="entry name" value="YebC-like"/>
</dbReference>
<dbReference type="PANTHER" id="PTHR12532">
    <property type="entry name" value="TRANSLATIONAL ACTIVATOR OF CYTOCHROME C OXIDASE 1"/>
    <property type="match status" value="1"/>
</dbReference>
<dbReference type="HAMAP" id="MF_00693">
    <property type="entry name" value="Transcrip_reg_TACO1"/>
    <property type="match status" value="1"/>
</dbReference>
<comment type="caution">
    <text evidence="4">The sequence shown here is derived from an EMBL/GenBank/DDBJ whole genome shotgun (WGS) entry which is preliminary data.</text>
</comment>
<dbReference type="Pfam" id="PF01709">
    <property type="entry name" value="Transcrip_reg"/>
    <property type="match status" value="1"/>
</dbReference>
<feature type="domain" description="TACO1/YebC-like second and third" evidence="2">
    <location>
        <begin position="191"/>
        <end position="374"/>
    </location>
</feature>
<dbReference type="EMBL" id="CAMGYJ010000005">
    <property type="protein sequence ID" value="CAI0409616.1"/>
    <property type="molecule type" value="Genomic_DNA"/>
</dbReference>
<feature type="domain" description="TACO1/YebC-like N-terminal" evidence="3">
    <location>
        <begin position="116"/>
        <end position="185"/>
    </location>
</feature>
<evidence type="ECO:0000259" key="2">
    <source>
        <dbReference type="Pfam" id="PF01709"/>
    </source>
</evidence>
<dbReference type="PANTHER" id="PTHR12532:SF0">
    <property type="entry name" value="TRANSLATIONAL ACTIVATOR OF CYTOCHROME C OXIDASE 1"/>
    <property type="match status" value="1"/>
</dbReference>
<sequence>ALKITAPLPIHGELVSTESAASFFCSWLQIQTMRVVGTVLQRFSIGSSSKLPSTTVSSFLLLSPRCHLLGRAVSSSAFWSNNASLFPGKERCAEKDHMGNFRRRIWTSPVVCMGRRSSKIAGRKGAQDAKKAKLYSRIGKEVVSAVKKGGPNPISNTALAAVLEKAKELDVPKEIMERNIKRASEKGQEAYIEKIYEVYGYGGVSMVVEVSTDKVNRSVAAIREVVKDYGGKMADSGSVMFKFRRARVVNVRANDADKDQLFNIALDAGAEDVIEPSVYDDESDEDMSQSYYKIVSSTENYAAILSKLREEGIAFETDNGSELIPIANIEVYNTIVVDVFFFFFGKVDDEAVDLNRELMSKLLELDDVDAVYTDQK</sequence>
<dbReference type="GO" id="GO:0009507">
    <property type="term" value="C:chloroplast"/>
    <property type="evidence" value="ECO:0007669"/>
    <property type="project" value="TreeGrafter"/>
</dbReference>
<gene>
    <name evidence="4" type="ORF">LITE_LOCUS14445</name>
</gene>
<evidence type="ECO:0000256" key="1">
    <source>
        <dbReference type="ARBA" id="ARBA00008724"/>
    </source>
</evidence>
<evidence type="ECO:0000313" key="4">
    <source>
        <dbReference type="EMBL" id="CAI0409616.1"/>
    </source>
</evidence>
<dbReference type="InterPro" id="IPR017856">
    <property type="entry name" value="Integrase-like_N"/>
</dbReference>
<dbReference type="Gene3D" id="1.10.10.200">
    <property type="match status" value="1"/>
</dbReference>
<comment type="similarity">
    <text evidence="1">Belongs to the TACO1 family.</text>
</comment>
<feature type="non-terminal residue" evidence="4">
    <location>
        <position position="1"/>
    </location>
</feature>
<dbReference type="Pfam" id="PF20772">
    <property type="entry name" value="TACO1_YebC_N"/>
    <property type="match status" value="1"/>
</dbReference>
<dbReference type="InterPro" id="IPR049083">
    <property type="entry name" value="TACO1_YebC_N"/>
</dbReference>
<name>A0AAV0JLZ1_9ROSI</name>
<keyword evidence="5" id="KW-1185">Reference proteome</keyword>